<proteinExistence type="predicted"/>
<gene>
    <name evidence="1" type="ORF">ACFQH5_14660</name>
</gene>
<protein>
    <submittedName>
        <fullName evidence="1">Uncharacterized protein</fullName>
    </submittedName>
</protein>
<sequence length="115" mass="13057">MSLTASHFLTHILPKLGQIETYASLTLDRQIQEALDEGVRERRRRQRQALSLQLLPIRMNIESLTRRYAFDLRRAEEGKGDAILEPDASEQEALATLESMHRQLGLGESSPRSDG</sequence>
<dbReference type="EMBL" id="JBHSZP010000028">
    <property type="protein sequence ID" value="MFC7090793.1"/>
    <property type="molecule type" value="Genomic_DNA"/>
</dbReference>
<evidence type="ECO:0000313" key="2">
    <source>
        <dbReference type="Proteomes" id="UP001596411"/>
    </source>
</evidence>
<keyword evidence="2" id="KW-1185">Reference proteome</keyword>
<dbReference type="RefSeq" id="WP_346063319.1">
    <property type="nucleotide sequence ID" value="NZ_BAAADR010000017.1"/>
</dbReference>
<reference evidence="2" key="1">
    <citation type="journal article" date="2019" name="Int. J. Syst. Evol. Microbiol.">
        <title>The Global Catalogue of Microorganisms (GCM) 10K type strain sequencing project: providing services to taxonomists for standard genome sequencing and annotation.</title>
        <authorList>
            <consortium name="The Broad Institute Genomics Platform"/>
            <consortium name="The Broad Institute Genome Sequencing Center for Infectious Disease"/>
            <person name="Wu L."/>
            <person name="Ma J."/>
        </authorList>
    </citation>
    <scope>NUCLEOTIDE SEQUENCE [LARGE SCALE GENOMIC DNA]</scope>
    <source>
        <strain evidence="2">CGMCC 1.13666</strain>
    </source>
</reference>
<dbReference type="Proteomes" id="UP001596411">
    <property type="component" value="Unassembled WGS sequence"/>
</dbReference>
<accession>A0ABW2F176</accession>
<organism evidence="1 2">
    <name type="scientific">Halomonas salifodinae</name>
    <dbReference type="NCBI Taxonomy" id="438745"/>
    <lineage>
        <taxon>Bacteria</taxon>
        <taxon>Pseudomonadati</taxon>
        <taxon>Pseudomonadota</taxon>
        <taxon>Gammaproteobacteria</taxon>
        <taxon>Oceanospirillales</taxon>
        <taxon>Halomonadaceae</taxon>
        <taxon>Halomonas</taxon>
    </lineage>
</organism>
<name>A0ABW2F176_9GAMM</name>
<evidence type="ECO:0000313" key="1">
    <source>
        <dbReference type="EMBL" id="MFC7090793.1"/>
    </source>
</evidence>
<comment type="caution">
    <text evidence="1">The sequence shown here is derived from an EMBL/GenBank/DDBJ whole genome shotgun (WGS) entry which is preliminary data.</text>
</comment>